<dbReference type="GO" id="GO:0016020">
    <property type="term" value="C:membrane"/>
    <property type="evidence" value="ECO:0007669"/>
    <property type="project" value="UniProtKB-SubCell"/>
</dbReference>
<feature type="transmembrane region" description="Helical" evidence="6">
    <location>
        <begin position="215"/>
        <end position="236"/>
    </location>
</feature>
<feature type="transmembrane region" description="Helical" evidence="6">
    <location>
        <begin position="126"/>
        <end position="146"/>
    </location>
</feature>
<keyword evidence="9" id="KW-1185">Reference proteome</keyword>
<keyword evidence="5 6" id="KW-0472">Membrane</keyword>
<evidence type="ECO:0000256" key="6">
    <source>
        <dbReference type="SAM" id="Phobius"/>
    </source>
</evidence>
<dbReference type="Pfam" id="PF00892">
    <property type="entry name" value="EamA"/>
    <property type="match status" value="2"/>
</dbReference>
<evidence type="ECO:0000259" key="7">
    <source>
        <dbReference type="Pfam" id="PF00892"/>
    </source>
</evidence>
<comment type="subcellular location">
    <subcellularLocation>
        <location evidence="1">Membrane</location>
        <topology evidence="1">Multi-pass membrane protein</topology>
    </subcellularLocation>
</comment>
<feature type="transmembrane region" description="Helical" evidence="6">
    <location>
        <begin position="95"/>
        <end position="117"/>
    </location>
</feature>
<feature type="transmembrane region" description="Helical" evidence="6">
    <location>
        <begin position="273"/>
        <end position="290"/>
    </location>
</feature>
<keyword evidence="4 6" id="KW-1133">Transmembrane helix</keyword>
<dbReference type="PANTHER" id="PTHR32322:SF2">
    <property type="entry name" value="EAMA DOMAIN-CONTAINING PROTEIN"/>
    <property type="match status" value="1"/>
</dbReference>
<gene>
    <name evidence="8" type="ORF">CLV82_1006</name>
</gene>
<evidence type="ECO:0000313" key="8">
    <source>
        <dbReference type="EMBL" id="TDQ33168.1"/>
    </source>
</evidence>
<dbReference type="SUPFAM" id="SSF103481">
    <property type="entry name" value="Multidrug resistance efflux transporter EmrE"/>
    <property type="match status" value="2"/>
</dbReference>
<dbReference type="PANTHER" id="PTHR32322">
    <property type="entry name" value="INNER MEMBRANE TRANSPORTER"/>
    <property type="match status" value="1"/>
</dbReference>
<reference evidence="8 9" key="1">
    <citation type="submission" date="2019-03" db="EMBL/GenBank/DDBJ databases">
        <title>Genomic Encyclopedia of Archaeal and Bacterial Type Strains, Phase II (KMG-II): from individual species to whole genera.</title>
        <authorList>
            <person name="Goeker M."/>
        </authorList>
    </citation>
    <scope>NUCLEOTIDE SEQUENCE [LARGE SCALE GENOMIC DNA]</scope>
    <source>
        <strain evidence="8 9">DSM 18435</strain>
    </source>
</reference>
<dbReference type="InterPro" id="IPR037185">
    <property type="entry name" value="EmrE-like"/>
</dbReference>
<proteinExistence type="inferred from homology"/>
<evidence type="ECO:0000256" key="2">
    <source>
        <dbReference type="ARBA" id="ARBA00007362"/>
    </source>
</evidence>
<sequence>MFPMSDVNRRWFYLVVLSVIWGTSYILIKKGLQGFSPIQLGSVRMVMTATFLLLFGYRSLRKIGKKEWKWVALSGFIGSFFPAFLFAFAETEIDSSIASILNSLVPLFTIFVGYIVFKIPFYRNQVIGVIIGLVGAAMLVGIGADINPGQNYWYAGLVILATVFYAFNANIIKNKLSGVSPMGIAAGNFAVVLLPSLVVLAFSGAFSTKVTTGEYFLSSLGYVFILSVVGTCFAKVMFNKLVHISTPVFSVSVTYLIPVVGVIWGLLDGERFSLWQLLAAAVILFGVYLVNRRKSSSGSGAA</sequence>
<evidence type="ECO:0000313" key="9">
    <source>
        <dbReference type="Proteomes" id="UP000295468"/>
    </source>
</evidence>
<feature type="transmembrane region" description="Helical" evidence="6">
    <location>
        <begin position="184"/>
        <end position="203"/>
    </location>
</feature>
<feature type="domain" description="EamA" evidence="7">
    <location>
        <begin position="155"/>
        <end position="291"/>
    </location>
</feature>
<evidence type="ECO:0000256" key="1">
    <source>
        <dbReference type="ARBA" id="ARBA00004141"/>
    </source>
</evidence>
<evidence type="ECO:0000256" key="4">
    <source>
        <dbReference type="ARBA" id="ARBA00022989"/>
    </source>
</evidence>
<feature type="transmembrane region" description="Helical" evidence="6">
    <location>
        <begin position="70"/>
        <end position="89"/>
    </location>
</feature>
<name>A0A4R6TW42_9FLAO</name>
<feature type="transmembrane region" description="Helical" evidence="6">
    <location>
        <begin position="40"/>
        <end position="58"/>
    </location>
</feature>
<evidence type="ECO:0000256" key="3">
    <source>
        <dbReference type="ARBA" id="ARBA00022692"/>
    </source>
</evidence>
<feature type="transmembrane region" description="Helical" evidence="6">
    <location>
        <begin position="12"/>
        <end position="28"/>
    </location>
</feature>
<dbReference type="EMBL" id="SNYI01000001">
    <property type="protein sequence ID" value="TDQ33168.1"/>
    <property type="molecule type" value="Genomic_DNA"/>
</dbReference>
<feature type="transmembrane region" description="Helical" evidence="6">
    <location>
        <begin position="152"/>
        <end position="172"/>
    </location>
</feature>
<evidence type="ECO:0000256" key="5">
    <source>
        <dbReference type="ARBA" id="ARBA00023136"/>
    </source>
</evidence>
<keyword evidence="3 6" id="KW-0812">Transmembrane</keyword>
<accession>A0A4R6TW42</accession>
<comment type="caution">
    <text evidence="8">The sequence shown here is derived from an EMBL/GenBank/DDBJ whole genome shotgun (WGS) entry which is preliminary data.</text>
</comment>
<feature type="domain" description="EamA" evidence="7">
    <location>
        <begin position="12"/>
        <end position="140"/>
    </location>
</feature>
<protein>
    <submittedName>
        <fullName evidence="8">Drug/metabolite transporter (DMT)-like permease</fullName>
    </submittedName>
</protein>
<feature type="transmembrane region" description="Helical" evidence="6">
    <location>
        <begin position="248"/>
        <end position="267"/>
    </location>
</feature>
<dbReference type="InterPro" id="IPR050638">
    <property type="entry name" value="AA-Vitamin_Transporters"/>
</dbReference>
<dbReference type="Proteomes" id="UP000295468">
    <property type="component" value="Unassembled WGS sequence"/>
</dbReference>
<dbReference type="AlphaFoldDB" id="A0A4R6TW42"/>
<organism evidence="8 9">
    <name type="scientific">Zeaxanthinibacter enoshimensis</name>
    <dbReference type="NCBI Taxonomy" id="392009"/>
    <lineage>
        <taxon>Bacteria</taxon>
        <taxon>Pseudomonadati</taxon>
        <taxon>Bacteroidota</taxon>
        <taxon>Flavobacteriia</taxon>
        <taxon>Flavobacteriales</taxon>
        <taxon>Flavobacteriaceae</taxon>
        <taxon>Zeaxanthinibacter</taxon>
    </lineage>
</organism>
<comment type="similarity">
    <text evidence="2">Belongs to the EamA transporter family.</text>
</comment>
<dbReference type="InterPro" id="IPR000620">
    <property type="entry name" value="EamA_dom"/>
</dbReference>